<accession>K0JMH9</accession>
<evidence type="ECO:0000256" key="4">
    <source>
        <dbReference type="ARBA" id="ARBA00022801"/>
    </source>
</evidence>
<keyword evidence="4 12" id="KW-0378">Hydrolase</keyword>
<keyword evidence="3" id="KW-0227">DNA damage</keyword>
<evidence type="ECO:0000256" key="11">
    <source>
        <dbReference type="ARBA" id="ARBA00048988"/>
    </source>
</evidence>
<dbReference type="EMBL" id="MAWT01000002">
    <property type="protein sequence ID" value="OCM72717.1"/>
    <property type="molecule type" value="Genomic_DNA"/>
</dbReference>
<gene>
    <name evidence="16" type="primary">BM110_ORF1209</name>
    <name evidence="17" type="ORF">AX245_01405</name>
</gene>
<evidence type="ECO:0000313" key="16">
    <source>
        <dbReference type="EMBL" id="CCG97700.1"/>
    </source>
</evidence>
<dbReference type="PATRIC" id="fig|1311.133.peg.1202"/>
<dbReference type="GO" id="GO:0000725">
    <property type="term" value="P:recombinational repair"/>
    <property type="evidence" value="ECO:0007669"/>
    <property type="project" value="TreeGrafter"/>
</dbReference>
<dbReference type="Pfam" id="PF00580">
    <property type="entry name" value="UvrD-helicase"/>
    <property type="match status" value="1"/>
</dbReference>
<comment type="similarity">
    <text evidence="1 13">Belongs to the helicase family. UvrD subfamily.</text>
</comment>
<dbReference type="NCBIfam" id="TIGR01073">
    <property type="entry name" value="pcrA"/>
    <property type="match status" value="1"/>
</dbReference>
<dbReference type="PANTHER" id="PTHR11070">
    <property type="entry name" value="UVRD / RECB / PCRA DNA HELICASE FAMILY MEMBER"/>
    <property type="match status" value="1"/>
</dbReference>
<dbReference type="PROSITE" id="PS51198">
    <property type="entry name" value="UVRD_HELICASE_ATP_BIND"/>
    <property type="match status" value="1"/>
</dbReference>
<reference evidence="16" key="2">
    <citation type="submission" date="2012-03" db="EMBL/GenBank/DDBJ databases">
        <authorList>
            <person name="TRIEU-CUOT P."/>
        </authorList>
    </citation>
    <scope>NUCLEOTIDE SEQUENCE</scope>
    <source>
        <strain evidence="16">CCH10418</strain>
    </source>
</reference>
<dbReference type="EMBL" id="HE795401">
    <property type="protein sequence ID" value="CCG97700.1"/>
    <property type="molecule type" value="Genomic_DNA"/>
</dbReference>
<keyword evidence="7 13" id="KW-0238">DNA-binding</keyword>
<feature type="binding site" evidence="12">
    <location>
        <begin position="27"/>
        <end position="34"/>
    </location>
    <ligand>
        <name>ATP</name>
        <dbReference type="ChEBI" id="CHEBI:30616"/>
    </ligand>
</feature>
<evidence type="ECO:0000259" key="14">
    <source>
        <dbReference type="PROSITE" id="PS51198"/>
    </source>
</evidence>
<dbReference type="InterPro" id="IPR014017">
    <property type="entry name" value="DNA_helicase_UvrD-like_C"/>
</dbReference>
<evidence type="ECO:0000256" key="13">
    <source>
        <dbReference type="RuleBase" id="RU364053"/>
    </source>
</evidence>
<keyword evidence="2 12" id="KW-0547">Nucleotide-binding</keyword>
<dbReference type="InterPro" id="IPR027417">
    <property type="entry name" value="P-loop_NTPase"/>
</dbReference>
<evidence type="ECO:0000256" key="2">
    <source>
        <dbReference type="ARBA" id="ARBA00022741"/>
    </source>
</evidence>
<dbReference type="Gene3D" id="1.10.486.10">
    <property type="entry name" value="PCRA, domain 4"/>
    <property type="match status" value="1"/>
</dbReference>
<reference evidence="17 18" key="3">
    <citation type="journal article" date="2016" name="Sci. Rep.">
        <title>Serotype IV Streptococcus agalactiae ST-452 has arisen from large genomic recombination events between CC23 and the hypervirulent CC17 lineages.</title>
        <authorList>
            <person name="Campisi E."/>
            <person name="Rinaudo C.D."/>
            <person name="Donati C."/>
            <person name="Barucco M."/>
            <person name="Torricelli G."/>
            <person name="Edwards M.S."/>
            <person name="Baker C.J."/>
            <person name="Margarit I."/>
            <person name="Rosini R."/>
        </authorList>
    </citation>
    <scope>NUCLEOTIDE SEQUENCE [LARGE SCALE GENOMIC DNA]</scope>
    <source>
        <strain evidence="17 18">CZ-PW-140</strain>
    </source>
</reference>
<dbReference type="GO" id="GO:0005524">
    <property type="term" value="F:ATP binding"/>
    <property type="evidence" value="ECO:0007669"/>
    <property type="project" value="UniProtKB-UniRule"/>
</dbReference>
<dbReference type="KEGG" id="sage:EN72_06345"/>
<evidence type="ECO:0000256" key="5">
    <source>
        <dbReference type="ARBA" id="ARBA00022806"/>
    </source>
</evidence>
<dbReference type="CDD" id="cd18807">
    <property type="entry name" value="SF1_C_UvrD"/>
    <property type="match status" value="1"/>
</dbReference>
<dbReference type="CDD" id="cd17932">
    <property type="entry name" value="DEXQc_UvrD"/>
    <property type="match status" value="1"/>
</dbReference>
<dbReference type="InterPro" id="IPR005751">
    <property type="entry name" value="ATP-dep_DNA_helicase_PcrA"/>
</dbReference>
<dbReference type="InterPro" id="IPR013986">
    <property type="entry name" value="DExx_box_DNA_helicase_dom_sf"/>
</dbReference>
<evidence type="ECO:0000256" key="10">
    <source>
        <dbReference type="ARBA" id="ARBA00034617"/>
    </source>
</evidence>
<organism evidence="16">
    <name type="scientific">Streptococcus agalactiae</name>
    <dbReference type="NCBI Taxonomy" id="1311"/>
    <lineage>
        <taxon>Bacteria</taxon>
        <taxon>Bacillati</taxon>
        <taxon>Bacillota</taxon>
        <taxon>Bacilli</taxon>
        <taxon>Lactobacillales</taxon>
        <taxon>Streptococcaceae</taxon>
        <taxon>Streptococcus</taxon>
    </lineage>
</organism>
<dbReference type="PROSITE" id="PS51217">
    <property type="entry name" value="UVRD_HELICASE_CTER"/>
    <property type="match status" value="1"/>
</dbReference>
<evidence type="ECO:0000256" key="1">
    <source>
        <dbReference type="ARBA" id="ARBA00009922"/>
    </source>
</evidence>
<dbReference type="GO" id="GO:0016787">
    <property type="term" value="F:hydrolase activity"/>
    <property type="evidence" value="ECO:0007669"/>
    <property type="project" value="UniProtKB-UniRule"/>
</dbReference>
<evidence type="ECO:0000313" key="17">
    <source>
        <dbReference type="EMBL" id="OCM72717.1"/>
    </source>
</evidence>
<dbReference type="EC" id="5.6.2.4" evidence="13"/>
<proteinExistence type="inferred from homology"/>
<dbReference type="AlphaFoldDB" id="K0JMH9"/>
<keyword evidence="5 12" id="KW-0347">Helicase</keyword>
<comment type="catalytic activity">
    <reaction evidence="10">
        <text>Couples ATP hydrolysis with the unwinding of duplex DNA by translocating in the 3'-5' direction.</text>
        <dbReference type="EC" id="5.6.2.4"/>
    </reaction>
</comment>
<dbReference type="SUPFAM" id="SSF52540">
    <property type="entry name" value="P-loop containing nucleoside triphosphate hydrolases"/>
    <property type="match status" value="1"/>
</dbReference>
<evidence type="ECO:0000256" key="8">
    <source>
        <dbReference type="ARBA" id="ARBA00023204"/>
    </source>
</evidence>
<evidence type="ECO:0000256" key="7">
    <source>
        <dbReference type="ARBA" id="ARBA00023125"/>
    </source>
</evidence>
<keyword evidence="6 12" id="KW-0067">ATP-binding</keyword>
<dbReference type="Proteomes" id="UP000093122">
    <property type="component" value="Unassembled WGS sequence"/>
</dbReference>
<dbReference type="GO" id="GO:0006260">
    <property type="term" value="P:DNA replication"/>
    <property type="evidence" value="ECO:0007669"/>
    <property type="project" value="InterPro"/>
</dbReference>
<evidence type="ECO:0000313" key="18">
    <source>
        <dbReference type="Proteomes" id="UP000093122"/>
    </source>
</evidence>
<feature type="domain" description="UvrD-like helicase C-terminal" evidence="15">
    <location>
        <begin position="285"/>
        <end position="567"/>
    </location>
</feature>
<dbReference type="FunFam" id="1.10.486.10:FF:000003">
    <property type="entry name" value="ATP-dependent DNA helicase"/>
    <property type="match status" value="1"/>
</dbReference>
<evidence type="ECO:0000256" key="12">
    <source>
        <dbReference type="PROSITE-ProRule" id="PRU00560"/>
    </source>
</evidence>
<feature type="domain" description="UvrD-like helicase ATP-binding" evidence="14">
    <location>
        <begin position="6"/>
        <end position="284"/>
    </location>
</feature>
<evidence type="ECO:0000256" key="9">
    <source>
        <dbReference type="ARBA" id="ARBA00023235"/>
    </source>
</evidence>
<keyword evidence="8" id="KW-0234">DNA repair</keyword>
<dbReference type="Pfam" id="PF21196">
    <property type="entry name" value="PcrA_UvrD_tudor"/>
    <property type="match status" value="1"/>
</dbReference>
<dbReference type="InterPro" id="IPR000212">
    <property type="entry name" value="DNA_helicase_UvrD/REP"/>
</dbReference>
<dbReference type="RefSeq" id="WP_001068625.1">
    <property type="nucleotide sequence ID" value="NZ_CP007631.1"/>
</dbReference>
<dbReference type="GO" id="GO:0005829">
    <property type="term" value="C:cytosol"/>
    <property type="evidence" value="ECO:0007669"/>
    <property type="project" value="TreeGrafter"/>
</dbReference>
<evidence type="ECO:0000256" key="3">
    <source>
        <dbReference type="ARBA" id="ARBA00022763"/>
    </source>
</evidence>
<reference evidence="16" key="1">
    <citation type="journal article" date="2012" name="J. Infect. Dis.">
        <title>Capsular switching in group B Streptococcus CC17 hypervirulent clone: a future challenge for polysaccharide vaccine development.</title>
        <authorList>
            <person name="Bellais S."/>
            <person name="Six A."/>
            <person name="Fouet A."/>
            <person name="Longo M."/>
            <person name="Dmytruk N."/>
            <person name="Glaser P."/>
            <person name="Trieu-Cuot P."/>
            <person name="Poyart C."/>
        </authorList>
    </citation>
    <scope>NUCLEOTIDE SEQUENCE</scope>
    <source>
        <strain evidence="16">CCH10418</strain>
    </source>
</reference>
<evidence type="ECO:0000259" key="15">
    <source>
        <dbReference type="PROSITE" id="PS51217"/>
    </source>
</evidence>
<dbReference type="FunFam" id="1.10.10.160:FF:000001">
    <property type="entry name" value="ATP-dependent DNA helicase"/>
    <property type="match status" value="1"/>
</dbReference>
<dbReference type="Gene3D" id="3.40.50.300">
    <property type="entry name" value="P-loop containing nucleotide triphosphate hydrolases"/>
    <property type="match status" value="2"/>
</dbReference>
<sequence length="759" mass="86158">MNPLIIGMNDKQAEAVQTTDGPLLIMAGAGSGKTRVLTHRIAYLIDEKYVNPWNILAITFTNKAAREMRERAIALNPATQDTLIATFHSMCVRILRREADYIGYNRNFTIVDPGEQRTLMKRIIKQLNLDTKKWNERSILGTISNAKNDLLDEIAYEKQAGDMYTQVIAKCYKAYQEELRRSEAMDFDDLIMMTLRLFDQNKDVLAYYQQRYQYIHVDEYQDTNHAQYQLVKLLASRFKNICVVGDADQSIYGWRGADMQNILDFEKDYPQAKVVLLEENYRSTKKILQAANNVINHNKNRRPKKLWTQNDEGEQIVYHRANNEQEEAVFVASTIDNIIREQGKNFKDFAVLYRTNAQSRTIEEALLKSNIPYTMVGGTKFYSRKEIRDVIAYLNILANTSDNISFERIVNEPKRGVGPGTLEKIRSFAYEQNMSLLDASSNVMMSPLKGKAAQAVWDLANLILTLRSKLDSLTVTEITENLLDKTGYLEALQVQNTLESQARIENIEEFLSVTKNFDDNPEITVEGETGLDRLSRFLNDLALIADTDDSATETAEVTLMTLHAAKGLEFPVVFLIGMEEGVFPLSRAIEDADELEEERRLAYVGITRAEQILFLTNANTRTLFGKTSYNRPTRFIREIDDELIQYQGLARPVNSSFGVKYSKEQPTQFGQGMSLQQALQARKSNSQPQVTAKLQALNTNNSHETSWEIGDVATHKKWGDGTVLEVSGSGKTQELKINFPGIGLKKLLASVAPISKKEN</sequence>
<protein>
    <recommendedName>
        <fullName evidence="13">ATP-dependent DNA helicase</fullName>
        <ecNumber evidence="13">5.6.2.4</ecNumber>
    </recommendedName>
</protein>
<name>K0JMH9_STRAG</name>
<dbReference type="Gene3D" id="1.10.10.160">
    <property type="match status" value="1"/>
</dbReference>
<dbReference type="GO" id="GO:0033202">
    <property type="term" value="C:DNA helicase complex"/>
    <property type="evidence" value="ECO:0007669"/>
    <property type="project" value="TreeGrafter"/>
</dbReference>
<dbReference type="PANTHER" id="PTHR11070:SF2">
    <property type="entry name" value="ATP-DEPENDENT DNA HELICASE SRS2"/>
    <property type="match status" value="1"/>
</dbReference>
<keyword evidence="9" id="KW-0413">Isomerase</keyword>
<dbReference type="GO" id="GO:0043138">
    <property type="term" value="F:3'-5' DNA helicase activity"/>
    <property type="evidence" value="ECO:0007669"/>
    <property type="project" value="UniProtKB-EC"/>
</dbReference>
<dbReference type="FunFam" id="3.40.50.300:FF:001201">
    <property type="entry name" value="ATP-dependent DNA helicase UvrD2"/>
    <property type="match status" value="1"/>
</dbReference>
<evidence type="ECO:0000256" key="6">
    <source>
        <dbReference type="ARBA" id="ARBA00022840"/>
    </source>
</evidence>
<dbReference type="Pfam" id="PF13361">
    <property type="entry name" value="UvrD_C"/>
    <property type="match status" value="1"/>
</dbReference>
<dbReference type="InterPro" id="IPR014016">
    <property type="entry name" value="UvrD-like_ATP-bd"/>
</dbReference>
<dbReference type="GO" id="GO:0003677">
    <property type="term" value="F:DNA binding"/>
    <property type="evidence" value="ECO:0007669"/>
    <property type="project" value="UniProtKB-KW"/>
</dbReference>
<comment type="catalytic activity">
    <reaction evidence="11 13">
        <text>ATP + H2O = ADP + phosphate + H(+)</text>
        <dbReference type="Rhea" id="RHEA:13065"/>
        <dbReference type="ChEBI" id="CHEBI:15377"/>
        <dbReference type="ChEBI" id="CHEBI:15378"/>
        <dbReference type="ChEBI" id="CHEBI:30616"/>
        <dbReference type="ChEBI" id="CHEBI:43474"/>
        <dbReference type="ChEBI" id="CHEBI:456216"/>
        <dbReference type="EC" id="5.6.2.4"/>
    </reaction>
</comment>
<dbReference type="GO" id="GO:0009314">
    <property type="term" value="P:response to radiation"/>
    <property type="evidence" value="ECO:0007669"/>
    <property type="project" value="UniProtKB-ARBA"/>
</dbReference>